<dbReference type="SUPFAM" id="SSF103506">
    <property type="entry name" value="Mitochondrial carrier"/>
    <property type="match status" value="1"/>
</dbReference>
<comment type="similarity">
    <text evidence="3">Belongs to the PIAS family.</text>
</comment>
<evidence type="ECO:0000256" key="22">
    <source>
        <dbReference type="SAM" id="Phobius"/>
    </source>
</evidence>
<evidence type="ECO:0000256" key="17">
    <source>
        <dbReference type="ARBA" id="ARBA00024143"/>
    </source>
</evidence>
<evidence type="ECO:0000256" key="1">
    <source>
        <dbReference type="ARBA" id="ARBA00004448"/>
    </source>
</evidence>
<dbReference type="Gene3D" id="3.30.40.10">
    <property type="entry name" value="Zinc/RING finger domain, C3HC4 (zinc finger)"/>
    <property type="match status" value="1"/>
</dbReference>
<feature type="region of interest" description="Disordered" evidence="21">
    <location>
        <begin position="495"/>
        <end position="633"/>
    </location>
</feature>
<sequence>MASNETWADFETVRHAIKGNTVDRLKQILSGLNEECGTHFSKSGKKQDIIERIWSALDAWRSGNVMDKWTRAKNIITQVRTTGQYTSSRHPPPLSASLPLSASSHHSIYDPPKVNHHYASSHAGPSSIGHYDPYAPPRRPSGVSAPIPTSSASKPQGIRFKESPFFTVDQVVSNVVECPESTSPTDRRQQTLSFNLTSEQATKMRSGSRYQLRLFCTSSIFYAGVGAFRTSTVPCPVEFPATCEVRVNNTQISANLKGLKKKPGTAPPPDISKYSRTQGSNRVEMTYVNSQQPMQSKKFYLVVMLVQATTVDELVNNLRGQQYQSSSEVRQRMIQSMSQDDDIIAGSQKMSLKCPLTFVRITTPCRSSKCVHPQCFDATSWFTMMEQTTTWLCPVCERILDHKDLILDGYFEEILKSTPESVEDVIVEADGQWHTSDNKFGSADWLAAHPPTKSLSPAKKPAPPPEKPACPPPVINGSASVNGKAKDPNVEIYILDSDDDEDEGQVKKELSPTYSRSFSATLPPASQPPSDVPSRTDTVIDLTLDSDDEEPALPPPQAPQAKRTATEAALGSPSAHADQSWKKARVDPSSRVLPIPLSPSGAPLPGAPPAMHSAPVADLPPSPSARYPSSSFAGNNLPRPPVYPAYDARMGPNNPGLTLPPLTNPYQAPCDRAGRRARSLKASGIPRRPFDAKFFCSDVLNLSFHLHSSSFSKMAETKKVKSPKDFAVDFMMGGVSAAVAKTSAAPIERIKLLVQNQDEMIKQGRLASPYKGIGDAFTRTYREEGLLSLWRGNTANVIRYFPTQALNFAFKDYFKSLFGFKKSEGYWKWFAGNVASGGAAGASSLLFVYSLDYARTRLANDAKSAKSGGARQFNGLVDVYRKTLASDGIAGLYRGFVPSVVGIIVYRGLYFGVYDSLKPVVLVGSLEGSFLASFALGWGVTIGAGLASYPLDTIRRRMMMTSGSGVNYKSMFDAGSQIIAKEGVKSLFKGAGANILRGVAGAGVLSLYDKLQAVLFGKVYSGGKSYIVRIETSPLTVVSLGSG</sequence>
<proteinExistence type="inferred from homology"/>
<evidence type="ECO:0000256" key="16">
    <source>
        <dbReference type="ARBA" id="ARBA00023136"/>
    </source>
</evidence>
<keyword evidence="12" id="KW-0999">Mitochondrion inner membrane</keyword>
<keyword evidence="16 19" id="KW-0472">Membrane</keyword>
<keyword evidence="11 20" id="KW-0863">Zinc-finger</keyword>
<keyword evidence="6" id="KW-0813">Transport</keyword>
<dbReference type="OrthoDB" id="28127at2759"/>
<reference evidence="25 26" key="1">
    <citation type="journal article" date="2018" name="Evol. Lett.">
        <title>Horizontal gene cluster transfer increased hallucinogenic mushroom diversity.</title>
        <authorList>
            <person name="Reynolds H.T."/>
            <person name="Vijayakumar V."/>
            <person name="Gluck-Thaler E."/>
            <person name="Korotkin H.B."/>
            <person name="Matheny P.B."/>
            <person name="Slot J.C."/>
        </authorList>
    </citation>
    <scope>NUCLEOTIDE SEQUENCE [LARGE SCALE GENOMIC DNA]</scope>
    <source>
        <strain evidence="25 26">SRW20</strain>
    </source>
</reference>
<feature type="transmembrane region" description="Helical" evidence="22">
    <location>
        <begin position="930"/>
        <end position="951"/>
    </location>
</feature>
<dbReference type="InParanoid" id="A0A409YRS0"/>
<dbReference type="PROSITE" id="PS51044">
    <property type="entry name" value="ZF_SP_RING"/>
    <property type="match status" value="1"/>
</dbReference>
<evidence type="ECO:0000256" key="7">
    <source>
        <dbReference type="ARBA" id="ARBA00022449"/>
    </source>
</evidence>
<evidence type="ECO:0000256" key="20">
    <source>
        <dbReference type="PROSITE-ProRule" id="PRU00452"/>
    </source>
</evidence>
<dbReference type="Gene3D" id="2.60.120.780">
    <property type="entry name" value="PINIT domain"/>
    <property type="match status" value="1"/>
</dbReference>
<evidence type="ECO:0000256" key="21">
    <source>
        <dbReference type="SAM" id="MobiDB-lite"/>
    </source>
</evidence>
<feature type="repeat" description="Solcar" evidence="19">
    <location>
        <begin position="724"/>
        <end position="817"/>
    </location>
</feature>
<dbReference type="InterPro" id="IPR023321">
    <property type="entry name" value="PINIT"/>
</dbReference>
<comment type="pathway">
    <text evidence="2">Protein modification; protein sumoylation.</text>
</comment>
<evidence type="ECO:0000256" key="14">
    <source>
        <dbReference type="ARBA" id="ARBA00022989"/>
    </source>
</evidence>
<comment type="caution">
    <text evidence="25">The sequence shown here is derived from an EMBL/GenBank/DDBJ whole genome shotgun (WGS) entry which is preliminary data.</text>
</comment>
<feature type="transmembrane region" description="Helical" evidence="22">
    <location>
        <begin position="826"/>
        <end position="849"/>
    </location>
</feature>
<evidence type="ECO:0000256" key="9">
    <source>
        <dbReference type="ARBA" id="ARBA00022723"/>
    </source>
</evidence>
<evidence type="ECO:0000256" key="8">
    <source>
        <dbReference type="ARBA" id="ARBA00022692"/>
    </source>
</evidence>
<evidence type="ECO:0000256" key="19">
    <source>
        <dbReference type="PROSITE-ProRule" id="PRU00282"/>
    </source>
</evidence>
<dbReference type="InterPro" id="IPR002113">
    <property type="entry name" value="ADT_euk_type"/>
</dbReference>
<dbReference type="FunFam" id="1.50.40.10:FF:000001">
    <property type="entry name" value="ADP,ATP carrier protein, mitochondrial"/>
    <property type="match status" value="1"/>
</dbReference>
<evidence type="ECO:0008006" key="27">
    <source>
        <dbReference type="Google" id="ProtNLM"/>
    </source>
</evidence>
<dbReference type="Gene3D" id="1.50.40.10">
    <property type="entry name" value="Mitochondrial carrier domain"/>
    <property type="match status" value="1"/>
</dbReference>
<dbReference type="InterPro" id="IPR038654">
    <property type="entry name" value="PINIT_sf"/>
</dbReference>
<dbReference type="UniPathway" id="UPA00886"/>
<keyword evidence="9" id="KW-0479">Metal-binding</keyword>
<dbReference type="Pfam" id="PF14324">
    <property type="entry name" value="PINIT"/>
    <property type="match status" value="1"/>
</dbReference>
<keyword evidence="15" id="KW-0496">Mitochondrion</keyword>
<feature type="region of interest" description="Disordered" evidence="21">
    <location>
        <begin position="105"/>
        <end position="156"/>
    </location>
</feature>
<accession>A0A409YRS0</accession>
<evidence type="ECO:0000256" key="2">
    <source>
        <dbReference type="ARBA" id="ARBA00004718"/>
    </source>
</evidence>
<feature type="transmembrane region" description="Helical" evidence="22">
    <location>
        <begin position="891"/>
        <end position="910"/>
    </location>
</feature>
<dbReference type="PANTHER" id="PTHR45635:SF14">
    <property type="entry name" value="ADP_ATP TRANSLOCASE"/>
    <property type="match status" value="1"/>
</dbReference>
<evidence type="ECO:0000256" key="5">
    <source>
        <dbReference type="ARBA" id="ARBA00011245"/>
    </source>
</evidence>
<dbReference type="PRINTS" id="PR00926">
    <property type="entry name" value="MITOCARRIER"/>
</dbReference>
<keyword evidence="7" id="KW-0050">Antiport</keyword>
<evidence type="ECO:0000313" key="26">
    <source>
        <dbReference type="Proteomes" id="UP000284706"/>
    </source>
</evidence>
<dbReference type="InterPro" id="IPR002067">
    <property type="entry name" value="MCP"/>
</dbReference>
<evidence type="ECO:0000313" key="25">
    <source>
        <dbReference type="EMBL" id="PPR05696.1"/>
    </source>
</evidence>
<dbReference type="GO" id="GO:0140021">
    <property type="term" value="P:mitochondrial ADP transmembrane transport"/>
    <property type="evidence" value="ECO:0007669"/>
    <property type="project" value="InterPro"/>
</dbReference>
<evidence type="ECO:0000256" key="10">
    <source>
        <dbReference type="ARBA" id="ARBA00022737"/>
    </source>
</evidence>
<feature type="region of interest" description="Disordered" evidence="21">
    <location>
        <begin position="440"/>
        <end position="483"/>
    </location>
</feature>
<evidence type="ECO:0000259" key="24">
    <source>
        <dbReference type="PROSITE" id="PS51466"/>
    </source>
</evidence>
<dbReference type="InterPro" id="IPR013083">
    <property type="entry name" value="Znf_RING/FYVE/PHD"/>
</dbReference>
<evidence type="ECO:0000256" key="12">
    <source>
        <dbReference type="ARBA" id="ARBA00022792"/>
    </source>
</evidence>
<keyword evidence="26" id="KW-1185">Reference proteome</keyword>
<keyword evidence="13" id="KW-0862">Zinc</keyword>
<name>A0A409YRS0_9AGAR</name>
<feature type="compositionally biased region" description="Basic and acidic residues" evidence="21">
    <location>
        <begin position="579"/>
        <end position="588"/>
    </location>
</feature>
<dbReference type="InterPro" id="IPR023395">
    <property type="entry name" value="MCP_dom_sf"/>
</dbReference>
<dbReference type="Pfam" id="PF00153">
    <property type="entry name" value="Mito_carr"/>
    <property type="match status" value="3"/>
</dbReference>
<evidence type="ECO:0000256" key="18">
    <source>
        <dbReference type="ARBA" id="ARBA00045250"/>
    </source>
</evidence>
<keyword evidence="10" id="KW-0677">Repeat</keyword>
<keyword evidence="14 22" id="KW-1133">Transmembrane helix</keyword>
<feature type="repeat" description="Solcar" evidence="19">
    <location>
        <begin position="928"/>
        <end position="1014"/>
    </location>
</feature>
<evidence type="ECO:0000256" key="11">
    <source>
        <dbReference type="ARBA" id="ARBA00022771"/>
    </source>
</evidence>
<comment type="similarity">
    <text evidence="4">Belongs to the mitochondrial carrier (TC 2.A.29) family.</text>
</comment>
<feature type="compositionally biased region" description="Low complexity" evidence="21">
    <location>
        <begin position="593"/>
        <end position="604"/>
    </location>
</feature>
<dbReference type="GO" id="GO:0005743">
    <property type="term" value="C:mitochondrial inner membrane"/>
    <property type="evidence" value="ECO:0007669"/>
    <property type="project" value="UniProtKB-SubCell"/>
</dbReference>
<keyword evidence="8 19" id="KW-0812">Transmembrane</keyword>
<feature type="compositionally biased region" description="Low complexity" evidence="21">
    <location>
        <begin position="450"/>
        <end position="459"/>
    </location>
</feature>
<dbReference type="GO" id="GO:0005471">
    <property type="term" value="F:ATP:ADP antiporter activity"/>
    <property type="evidence" value="ECO:0007669"/>
    <property type="project" value="InterPro"/>
</dbReference>
<evidence type="ECO:0000256" key="6">
    <source>
        <dbReference type="ARBA" id="ARBA00022448"/>
    </source>
</evidence>
<dbReference type="STRING" id="231916.A0A409YRS0"/>
<comment type="subcellular location">
    <subcellularLocation>
        <location evidence="1">Mitochondrion inner membrane</location>
        <topology evidence="1">Multi-pass membrane protein</topology>
    </subcellularLocation>
</comment>
<feature type="domain" description="PINIT" evidence="24">
    <location>
        <begin position="148"/>
        <end position="309"/>
    </location>
</feature>
<dbReference type="GO" id="GO:0008270">
    <property type="term" value="F:zinc ion binding"/>
    <property type="evidence" value="ECO:0007669"/>
    <property type="project" value="UniProtKB-KW"/>
</dbReference>
<dbReference type="Proteomes" id="UP000284706">
    <property type="component" value="Unassembled WGS sequence"/>
</dbReference>
<dbReference type="InterPro" id="IPR004181">
    <property type="entry name" value="Znf_MIZ"/>
</dbReference>
<dbReference type="Pfam" id="PF02891">
    <property type="entry name" value="zf-MIZ"/>
    <property type="match status" value="1"/>
</dbReference>
<evidence type="ECO:0000256" key="13">
    <source>
        <dbReference type="ARBA" id="ARBA00022833"/>
    </source>
</evidence>
<dbReference type="PROSITE" id="PS50920">
    <property type="entry name" value="SOLCAR"/>
    <property type="match status" value="3"/>
</dbReference>
<comment type="subunit">
    <text evidence="5">Monomer.</text>
</comment>
<evidence type="ECO:0000256" key="15">
    <source>
        <dbReference type="ARBA" id="ARBA00023128"/>
    </source>
</evidence>
<dbReference type="EMBL" id="NHYE01000443">
    <property type="protein sequence ID" value="PPR05696.1"/>
    <property type="molecule type" value="Genomic_DNA"/>
</dbReference>
<dbReference type="PROSITE" id="PS51466">
    <property type="entry name" value="PINIT"/>
    <property type="match status" value="1"/>
</dbReference>
<dbReference type="PRINTS" id="PR00927">
    <property type="entry name" value="ADPTRNSLCASE"/>
</dbReference>
<feature type="domain" description="SP-RING-type" evidence="23">
    <location>
        <begin position="339"/>
        <end position="424"/>
    </location>
</feature>
<dbReference type="GO" id="GO:0016925">
    <property type="term" value="P:protein sumoylation"/>
    <property type="evidence" value="ECO:0007669"/>
    <property type="project" value="UniProtKB-UniPathway"/>
</dbReference>
<protein>
    <recommendedName>
        <fullName evidence="27">SP-RING-type domain-containing protein</fullName>
    </recommendedName>
</protein>
<comment type="function">
    <text evidence="18">ADP:ATP antiporter that mediates import of ADP into the mitochondrial matrix for ATP synthesis, and export of ATP out to fuel the cell. Cycles between the cytoplasmic-open state (c-state) and the matrix-open state (m-state): operates by the alternating access mechanism with a single substrate-binding site intermittently exposed to either the cytosolic (c-state) or matrix (m-state) side of the inner mitochondrial membrane.</text>
</comment>
<evidence type="ECO:0000259" key="23">
    <source>
        <dbReference type="PROSITE" id="PS51044"/>
    </source>
</evidence>
<evidence type="ECO:0000256" key="4">
    <source>
        <dbReference type="ARBA" id="ARBA00006375"/>
    </source>
</evidence>
<dbReference type="InterPro" id="IPR018108">
    <property type="entry name" value="MCP_transmembrane"/>
</dbReference>
<organism evidence="25 26">
    <name type="scientific">Gymnopilus dilepis</name>
    <dbReference type="NCBI Taxonomy" id="231916"/>
    <lineage>
        <taxon>Eukaryota</taxon>
        <taxon>Fungi</taxon>
        <taxon>Dikarya</taxon>
        <taxon>Basidiomycota</taxon>
        <taxon>Agaricomycotina</taxon>
        <taxon>Agaricomycetes</taxon>
        <taxon>Agaricomycetidae</taxon>
        <taxon>Agaricales</taxon>
        <taxon>Agaricineae</taxon>
        <taxon>Hymenogastraceae</taxon>
        <taxon>Gymnopilus</taxon>
    </lineage>
</organism>
<gene>
    <name evidence="25" type="ORF">CVT26_008937</name>
</gene>
<comment type="catalytic activity">
    <reaction evidence="17">
        <text>ADP(in) + ATP(out) = ADP(out) + ATP(in)</text>
        <dbReference type="Rhea" id="RHEA:34999"/>
        <dbReference type="ChEBI" id="CHEBI:30616"/>
        <dbReference type="ChEBI" id="CHEBI:456216"/>
    </reaction>
    <physiologicalReaction direction="left-to-right" evidence="17">
        <dbReference type="Rhea" id="RHEA:35000"/>
    </physiologicalReaction>
</comment>
<feature type="compositionally biased region" description="Pro residues" evidence="21">
    <location>
        <begin position="460"/>
        <end position="474"/>
    </location>
</feature>
<dbReference type="GO" id="GO:1990544">
    <property type="term" value="P:mitochondrial ATP transmembrane transport"/>
    <property type="evidence" value="ECO:0007669"/>
    <property type="project" value="InterPro"/>
</dbReference>
<dbReference type="PANTHER" id="PTHR45635">
    <property type="entry name" value="ADP,ATP CARRIER PROTEIN 1-RELATED-RELATED"/>
    <property type="match status" value="1"/>
</dbReference>
<dbReference type="AlphaFoldDB" id="A0A409YRS0"/>
<feature type="repeat" description="Solcar" evidence="19">
    <location>
        <begin position="828"/>
        <end position="920"/>
    </location>
</feature>
<evidence type="ECO:0000256" key="3">
    <source>
        <dbReference type="ARBA" id="ARBA00005383"/>
    </source>
</evidence>